<proteinExistence type="inferred from homology"/>
<keyword evidence="6 7" id="KW-0592">Phosphate transport</keyword>
<evidence type="ECO:0000256" key="6">
    <source>
        <dbReference type="ARBA" id="ARBA00022592"/>
    </source>
</evidence>
<dbReference type="Pfam" id="PF12849">
    <property type="entry name" value="PBP_like_2"/>
    <property type="match status" value="1"/>
</dbReference>
<dbReference type="PIRSF" id="PIRSF002756">
    <property type="entry name" value="PstS"/>
    <property type="match status" value="1"/>
</dbReference>
<evidence type="ECO:0000313" key="10">
    <source>
        <dbReference type="EMBL" id="RKQ96874.1"/>
    </source>
</evidence>
<evidence type="ECO:0000256" key="2">
    <source>
        <dbReference type="ARBA" id="ARBA00008725"/>
    </source>
</evidence>
<dbReference type="InterPro" id="IPR050962">
    <property type="entry name" value="Phosphate-bind_PstS"/>
</dbReference>
<evidence type="ECO:0000256" key="8">
    <source>
        <dbReference type="SAM" id="SignalP"/>
    </source>
</evidence>
<organism evidence="10 11">
    <name type="scientific">Kushneria sinocarnis</name>
    <dbReference type="NCBI Taxonomy" id="595502"/>
    <lineage>
        <taxon>Bacteria</taxon>
        <taxon>Pseudomonadati</taxon>
        <taxon>Pseudomonadota</taxon>
        <taxon>Gammaproteobacteria</taxon>
        <taxon>Oceanospirillales</taxon>
        <taxon>Halomonadaceae</taxon>
        <taxon>Kushneria</taxon>
    </lineage>
</organism>
<accession>A0A420WTM4</accession>
<dbReference type="Proteomes" id="UP000281975">
    <property type="component" value="Unassembled WGS sequence"/>
</dbReference>
<sequence length="348" mass="36939">MLKRVAATLLSTSLALGATSAAAAETITGAGATFPYPVYSQWADAYQDESGIGLNYQAIGSGGGIQQITAKTVTFGASDAPMKPEELEKNSLVQWPQIMGGVVPVVHIDGIEDGALKLDGETLAGIYQGNISNWNDEAIAELNPDLELPDQQITPVYRAEGSGTNFLFTHYLAQVSEDFANNVGEGKSVAWPSGVGAKANAGVASQVGNTNGAIGYVESAYAEQNNLNVAQLENRSGNFVTAGPDSFQAAASNADWANAEGMYLVLTNQPGDNSWPIVGASFILMHTQVQDADAARRALDFFDWAYQNGDQAASELNYIPMPQDVADMVRQQVWSQIKGPNGQPVWQQ</sequence>
<keyword evidence="8" id="KW-0732">Signal</keyword>
<evidence type="ECO:0000256" key="3">
    <source>
        <dbReference type="ARBA" id="ARBA00011529"/>
    </source>
</evidence>
<keyword evidence="5 7" id="KW-0813">Transport</keyword>
<dbReference type="GO" id="GO:0035435">
    <property type="term" value="P:phosphate ion transmembrane transport"/>
    <property type="evidence" value="ECO:0007669"/>
    <property type="project" value="InterPro"/>
</dbReference>
<reference evidence="10 11" key="1">
    <citation type="submission" date="2018-10" db="EMBL/GenBank/DDBJ databases">
        <title>Genomic Encyclopedia of Type Strains, Phase IV (KMG-IV): sequencing the most valuable type-strain genomes for metagenomic binning, comparative biology and taxonomic classification.</title>
        <authorList>
            <person name="Goeker M."/>
        </authorList>
    </citation>
    <scope>NUCLEOTIDE SEQUENCE [LARGE SCALE GENOMIC DNA]</scope>
    <source>
        <strain evidence="10 11">DSM 23229</strain>
    </source>
</reference>
<dbReference type="PANTHER" id="PTHR42996:SF1">
    <property type="entry name" value="PHOSPHATE-BINDING PROTEIN PSTS"/>
    <property type="match status" value="1"/>
</dbReference>
<evidence type="ECO:0000313" key="11">
    <source>
        <dbReference type="Proteomes" id="UP000281975"/>
    </source>
</evidence>
<comment type="similarity">
    <text evidence="2 7">Belongs to the PstS family.</text>
</comment>
<evidence type="ECO:0000256" key="1">
    <source>
        <dbReference type="ARBA" id="ARBA00002841"/>
    </source>
</evidence>
<dbReference type="InterPro" id="IPR005673">
    <property type="entry name" value="ABC_phos-bd_PstS"/>
</dbReference>
<dbReference type="RefSeq" id="WP_121173652.1">
    <property type="nucleotide sequence ID" value="NZ_RBIN01000008.1"/>
</dbReference>
<comment type="function">
    <text evidence="1 7">Part of the ABC transporter complex PstSACB involved in phosphate import.</text>
</comment>
<dbReference type="CDD" id="cd13565">
    <property type="entry name" value="PBP2_PstS"/>
    <property type="match status" value="1"/>
</dbReference>
<feature type="signal peptide" evidence="8">
    <location>
        <begin position="1"/>
        <end position="23"/>
    </location>
</feature>
<feature type="chain" id="PRO_5019064150" description="Phosphate-binding protein PstS" evidence="8">
    <location>
        <begin position="24"/>
        <end position="348"/>
    </location>
</feature>
<dbReference type="AlphaFoldDB" id="A0A420WTM4"/>
<dbReference type="OrthoDB" id="9801510at2"/>
<keyword evidence="11" id="KW-1185">Reference proteome</keyword>
<evidence type="ECO:0000256" key="4">
    <source>
        <dbReference type="ARBA" id="ARBA00021889"/>
    </source>
</evidence>
<dbReference type="InterPro" id="IPR024370">
    <property type="entry name" value="PBP_domain"/>
</dbReference>
<dbReference type="NCBIfam" id="NF008171">
    <property type="entry name" value="PRK10918.1"/>
    <property type="match status" value="1"/>
</dbReference>
<dbReference type="Gene3D" id="3.40.190.10">
    <property type="entry name" value="Periplasmic binding protein-like II"/>
    <property type="match status" value="2"/>
</dbReference>
<dbReference type="PANTHER" id="PTHR42996">
    <property type="entry name" value="PHOSPHATE-BINDING PROTEIN PSTS"/>
    <property type="match status" value="1"/>
</dbReference>
<name>A0A420WTM4_9GAMM</name>
<evidence type="ECO:0000256" key="7">
    <source>
        <dbReference type="PIRNR" id="PIRNR002756"/>
    </source>
</evidence>
<evidence type="ECO:0000259" key="9">
    <source>
        <dbReference type="Pfam" id="PF12849"/>
    </source>
</evidence>
<protein>
    <recommendedName>
        <fullName evidence="4 7">Phosphate-binding protein PstS</fullName>
    </recommendedName>
</protein>
<dbReference type="NCBIfam" id="TIGR00975">
    <property type="entry name" value="3a0107s03"/>
    <property type="match status" value="1"/>
</dbReference>
<gene>
    <name evidence="10" type="ORF">C7446_2734</name>
</gene>
<dbReference type="SUPFAM" id="SSF53850">
    <property type="entry name" value="Periplasmic binding protein-like II"/>
    <property type="match status" value="1"/>
</dbReference>
<feature type="domain" description="PBP" evidence="9">
    <location>
        <begin position="18"/>
        <end position="306"/>
    </location>
</feature>
<comment type="subunit">
    <text evidence="3 7">The complex is composed of two ATP-binding proteins (PstB), two transmembrane proteins (PstC and PstA) and a solute-binding protein (PstS).</text>
</comment>
<dbReference type="GO" id="GO:0043190">
    <property type="term" value="C:ATP-binding cassette (ABC) transporter complex"/>
    <property type="evidence" value="ECO:0007669"/>
    <property type="project" value="InterPro"/>
</dbReference>
<comment type="caution">
    <text evidence="10">The sequence shown here is derived from an EMBL/GenBank/DDBJ whole genome shotgun (WGS) entry which is preliminary data.</text>
</comment>
<evidence type="ECO:0000256" key="5">
    <source>
        <dbReference type="ARBA" id="ARBA00022448"/>
    </source>
</evidence>
<dbReference type="GO" id="GO:0042301">
    <property type="term" value="F:phosphate ion binding"/>
    <property type="evidence" value="ECO:0007669"/>
    <property type="project" value="InterPro"/>
</dbReference>
<dbReference type="EMBL" id="RBIN01000008">
    <property type="protein sequence ID" value="RKQ96874.1"/>
    <property type="molecule type" value="Genomic_DNA"/>
</dbReference>